<dbReference type="AlphaFoldDB" id="A0A382DWM6"/>
<dbReference type="EMBL" id="UINC01041132">
    <property type="protein sequence ID" value="SVB41977.1"/>
    <property type="molecule type" value="Genomic_DNA"/>
</dbReference>
<evidence type="ECO:0000256" key="1">
    <source>
        <dbReference type="ARBA" id="ARBA00022801"/>
    </source>
</evidence>
<dbReference type="PANTHER" id="PTHR43674">
    <property type="entry name" value="NITRILASE C965.09-RELATED"/>
    <property type="match status" value="1"/>
</dbReference>
<dbReference type="Pfam" id="PF00795">
    <property type="entry name" value="CN_hydrolase"/>
    <property type="match status" value="1"/>
</dbReference>
<organism evidence="3">
    <name type="scientific">marine metagenome</name>
    <dbReference type="NCBI Taxonomy" id="408172"/>
    <lineage>
        <taxon>unclassified sequences</taxon>
        <taxon>metagenomes</taxon>
        <taxon>ecological metagenomes</taxon>
    </lineage>
</organism>
<dbReference type="InterPro" id="IPR036526">
    <property type="entry name" value="C-N_Hydrolase_sf"/>
</dbReference>
<evidence type="ECO:0000313" key="3">
    <source>
        <dbReference type="EMBL" id="SVB41977.1"/>
    </source>
</evidence>
<dbReference type="CDD" id="cd07569">
    <property type="entry name" value="DCase"/>
    <property type="match status" value="1"/>
</dbReference>
<gene>
    <name evidence="3" type="ORF">METZ01_LOCUS194831</name>
</gene>
<feature type="domain" description="CN hydrolase" evidence="2">
    <location>
        <begin position="5"/>
        <end position="276"/>
    </location>
</feature>
<dbReference type="SUPFAM" id="SSF56317">
    <property type="entry name" value="Carbon-nitrogen hydrolase"/>
    <property type="match status" value="1"/>
</dbReference>
<proteinExistence type="predicted"/>
<sequence length="312" mass="35340">MSRILKVAAAQLGPITLKEPRSSAVKRMIVLMQNAKAQGAELVIFPELALTTFFPRWYTEDQSEIDKYFETEMPNKDTEPLFAEARKLKIGFNFGFAELVVEKRVTRHFNTAIIVDQQGRIAAKYRKIHLPGHTENEPWRAFQHLEKRYFEKGNLGFQVHQVFGGKIGMCICNDRRWPETFRVMGLQGVELVALGYNTPAHYPLAPEHDHLQDFHNHLVLQAAAYQNGTWIVGVAKAGREEDCDLIGGTCIIAPTGEIVAECKTLADEVIIAECDLDRCKEIQENIFNFDLHRQPEDYALITAPKKESASNG</sequence>
<dbReference type="GO" id="GO:0016811">
    <property type="term" value="F:hydrolase activity, acting on carbon-nitrogen (but not peptide) bonds, in linear amides"/>
    <property type="evidence" value="ECO:0007669"/>
    <property type="project" value="TreeGrafter"/>
</dbReference>
<dbReference type="PANTHER" id="PTHR43674:SF12">
    <property type="entry name" value="NITRILASE C965.09-RELATED"/>
    <property type="match status" value="1"/>
</dbReference>
<dbReference type="Gene3D" id="3.60.110.10">
    <property type="entry name" value="Carbon-nitrogen hydrolase"/>
    <property type="match status" value="1"/>
</dbReference>
<evidence type="ECO:0000259" key="2">
    <source>
        <dbReference type="PROSITE" id="PS50263"/>
    </source>
</evidence>
<protein>
    <recommendedName>
        <fullName evidence="2">CN hydrolase domain-containing protein</fullName>
    </recommendedName>
</protein>
<dbReference type="InterPro" id="IPR050345">
    <property type="entry name" value="Aliph_Amidase/BUP"/>
</dbReference>
<keyword evidence="1" id="KW-0378">Hydrolase</keyword>
<name>A0A382DWM6_9ZZZZ</name>
<accession>A0A382DWM6</accession>
<dbReference type="InterPro" id="IPR003010">
    <property type="entry name" value="C-N_Hydrolase"/>
</dbReference>
<dbReference type="PROSITE" id="PS50263">
    <property type="entry name" value="CN_HYDROLASE"/>
    <property type="match status" value="1"/>
</dbReference>
<reference evidence="3" key="1">
    <citation type="submission" date="2018-05" db="EMBL/GenBank/DDBJ databases">
        <authorList>
            <person name="Lanie J.A."/>
            <person name="Ng W.-L."/>
            <person name="Kazmierczak K.M."/>
            <person name="Andrzejewski T.M."/>
            <person name="Davidsen T.M."/>
            <person name="Wayne K.J."/>
            <person name="Tettelin H."/>
            <person name="Glass J.I."/>
            <person name="Rusch D."/>
            <person name="Podicherti R."/>
            <person name="Tsui H.-C.T."/>
            <person name="Winkler M.E."/>
        </authorList>
    </citation>
    <scope>NUCLEOTIDE SEQUENCE</scope>
</reference>